<dbReference type="InterPro" id="IPR004589">
    <property type="entry name" value="DNA_helicase_ATP-dep_RecQ"/>
</dbReference>
<keyword evidence="22" id="KW-1185">Reference proteome</keyword>
<feature type="domain" description="Helicase ATP-binding" evidence="18">
    <location>
        <begin position="27"/>
        <end position="196"/>
    </location>
</feature>
<keyword evidence="10" id="KW-0067">ATP-binding</keyword>
<dbReference type="InterPro" id="IPR011545">
    <property type="entry name" value="DEAD/DEAH_box_helicase_dom"/>
</dbReference>
<dbReference type="SUPFAM" id="SSF46785">
    <property type="entry name" value="Winged helix' DNA-binding domain"/>
    <property type="match status" value="1"/>
</dbReference>
<keyword evidence="6" id="KW-0227">DNA damage</keyword>
<dbReference type="EC" id="5.6.2.4" evidence="16"/>
<dbReference type="GO" id="GO:0009432">
    <property type="term" value="P:SOS response"/>
    <property type="evidence" value="ECO:0007669"/>
    <property type="project" value="UniProtKB-UniRule"/>
</dbReference>
<evidence type="ECO:0000256" key="16">
    <source>
        <dbReference type="NCBIfam" id="TIGR01389"/>
    </source>
</evidence>
<dbReference type="GO" id="GO:0043590">
    <property type="term" value="C:bacterial nucleoid"/>
    <property type="evidence" value="ECO:0007669"/>
    <property type="project" value="TreeGrafter"/>
</dbReference>
<keyword evidence="14" id="KW-0413">Isomerase</keyword>
<dbReference type="GO" id="GO:0043138">
    <property type="term" value="F:3'-5' DNA helicase activity"/>
    <property type="evidence" value="ECO:0007669"/>
    <property type="project" value="UniProtKB-EC"/>
</dbReference>
<comment type="cofactor">
    <cofactor evidence="2">
        <name>Zn(2+)</name>
        <dbReference type="ChEBI" id="CHEBI:29105"/>
    </cofactor>
</comment>
<dbReference type="Pfam" id="PF00271">
    <property type="entry name" value="Helicase_C"/>
    <property type="match status" value="1"/>
</dbReference>
<keyword evidence="4" id="KW-0479">Metal-binding</keyword>
<comment type="cofactor">
    <cofactor evidence="1">
        <name>Mg(2+)</name>
        <dbReference type="ChEBI" id="CHEBI:18420"/>
    </cofactor>
</comment>
<evidence type="ECO:0000256" key="9">
    <source>
        <dbReference type="ARBA" id="ARBA00022833"/>
    </source>
</evidence>
<sequence length="606" mass="68885">MDISQALAMLQRYFGYSSFRPGQQKALESLLQGRDTLAVMPTGAGKSLAYQIPALMQEGLTLVISPLISLMKDQVDALSQMGVPAAFVNSTLSPREVHERFDRVRRGECRLLYLAPERLENESLLGLLTQVKISFLAVDEAHCVSQWGHDFRPSYLQISPFVQALPRRPVLGAFTATATEEVKQDIVRLLGLRDPQILVTGFDRPNLKFMVLRGENKREFVLSYVTAKREAPGIIYAATRKETDKITDVLRVKGLAAAKYHAGLSDAERAESQDDFLFDRKQIMVATNAFGMGIDKSNVRYVIHYNMPKNMESYYQEAGRAGRDGEPAECILLFGPEDVQTQRYLIEQNSDGRRQNHELQKLQFMVDYCHTGRCLRRWIVRYFGEEDFPERCGNCSNCDDRREAVDITVEAQKILSCVYRLHGRFGVALVADVLKGAATKKIRELNLDKLSTYRLMPKASAREIKDQISFLIAENYLKLTGGQYPVVQLAPKAWPVLKGQEQVWQRKLPEPDRLVTGSTDLFELLRRLRLELARQENVPPYLVFADSTLREMAERGPLERGQLLRINGVGEKKLAKYGDAFIREIRRFRERGVGDDDLGDRLADRN</sequence>
<dbReference type="AlphaFoldDB" id="A0A8S0Y2C7"/>
<dbReference type="SMART" id="SM00487">
    <property type="entry name" value="DEXDc"/>
    <property type="match status" value="1"/>
</dbReference>
<dbReference type="NCBIfam" id="TIGR01389">
    <property type="entry name" value="recQ"/>
    <property type="match status" value="1"/>
</dbReference>
<evidence type="ECO:0000256" key="5">
    <source>
        <dbReference type="ARBA" id="ARBA00022741"/>
    </source>
</evidence>
<name>A0A8S0Y2C7_9FIRM</name>
<dbReference type="InterPro" id="IPR010997">
    <property type="entry name" value="HRDC-like_sf"/>
</dbReference>
<dbReference type="GO" id="GO:0009378">
    <property type="term" value="F:four-way junction helicase activity"/>
    <property type="evidence" value="ECO:0007669"/>
    <property type="project" value="TreeGrafter"/>
</dbReference>
<evidence type="ECO:0000313" key="22">
    <source>
        <dbReference type="Proteomes" id="UP001071230"/>
    </source>
</evidence>
<organism evidence="20">
    <name type="scientific">Acididesulfobacillus acetoxydans</name>
    <dbReference type="NCBI Taxonomy" id="1561005"/>
    <lineage>
        <taxon>Bacteria</taxon>
        <taxon>Bacillati</taxon>
        <taxon>Bacillota</taxon>
        <taxon>Clostridia</taxon>
        <taxon>Eubacteriales</taxon>
        <taxon>Peptococcaceae</taxon>
        <taxon>Acididesulfobacillus</taxon>
    </lineage>
</organism>
<dbReference type="InterPro" id="IPR027417">
    <property type="entry name" value="P-loop_NTPase"/>
</dbReference>
<dbReference type="InterPro" id="IPR002121">
    <property type="entry name" value="HRDC_dom"/>
</dbReference>
<evidence type="ECO:0000256" key="14">
    <source>
        <dbReference type="ARBA" id="ARBA00023235"/>
    </source>
</evidence>
<gene>
    <name evidence="20" type="ORF">DEACI_1288</name>
    <name evidence="21" type="ORF">DEACI_3900</name>
</gene>
<keyword evidence="11" id="KW-0238">DNA-binding</keyword>
<evidence type="ECO:0000259" key="18">
    <source>
        <dbReference type="PROSITE" id="PS51192"/>
    </source>
</evidence>
<reference evidence="20" key="2">
    <citation type="submission" date="2020-01" db="EMBL/GenBank/DDBJ databases">
        <authorList>
            <person name="Hornung B."/>
        </authorList>
    </citation>
    <scope>NUCLEOTIDE SEQUENCE</scope>
    <source>
        <strain evidence="20">PacBioINE</strain>
    </source>
</reference>
<comment type="similarity">
    <text evidence="3">Belongs to the helicase family. RecQ subfamily.</text>
</comment>
<dbReference type="Pfam" id="PF09382">
    <property type="entry name" value="RQC"/>
    <property type="match status" value="1"/>
</dbReference>
<feature type="domain" description="Helicase C-terminal" evidence="19">
    <location>
        <begin position="206"/>
        <end position="365"/>
    </location>
</feature>
<dbReference type="SMART" id="SM00956">
    <property type="entry name" value="RQC"/>
    <property type="match status" value="1"/>
</dbReference>
<dbReference type="Pfam" id="PF00270">
    <property type="entry name" value="DEAD"/>
    <property type="match status" value="1"/>
</dbReference>
<evidence type="ECO:0000256" key="4">
    <source>
        <dbReference type="ARBA" id="ARBA00022723"/>
    </source>
</evidence>
<dbReference type="PROSITE" id="PS51192">
    <property type="entry name" value="HELICASE_ATP_BIND_1"/>
    <property type="match status" value="1"/>
</dbReference>
<dbReference type="GO" id="GO:0006310">
    <property type="term" value="P:DNA recombination"/>
    <property type="evidence" value="ECO:0007669"/>
    <property type="project" value="UniProtKB-UniRule"/>
</dbReference>
<dbReference type="PROSITE" id="PS51194">
    <property type="entry name" value="HELICASE_CTER"/>
    <property type="match status" value="1"/>
</dbReference>
<reference evidence="21" key="1">
    <citation type="submission" date="2014-11" db="EMBL/GenBank/DDBJ databases">
        <authorList>
            <person name="Hornung B.V."/>
        </authorList>
    </citation>
    <scope>NUCLEOTIDE SEQUENCE</scope>
    <source>
        <strain evidence="21">INE</strain>
    </source>
</reference>
<keyword evidence="9" id="KW-0862">Zinc</keyword>
<dbReference type="GO" id="GO:0006260">
    <property type="term" value="P:DNA replication"/>
    <property type="evidence" value="ECO:0007669"/>
    <property type="project" value="InterPro"/>
</dbReference>
<dbReference type="Proteomes" id="UP000836597">
    <property type="component" value="Chromosome"/>
</dbReference>
<evidence type="ECO:0000259" key="17">
    <source>
        <dbReference type="PROSITE" id="PS50967"/>
    </source>
</evidence>
<dbReference type="NCBIfam" id="TIGR00614">
    <property type="entry name" value="recQ_fam"/>
    <property type="match status" value="1"/>
</dbReference>
<keyword evidence="12" id="KW-0233">DNA recombination</keyword>
<keyword evidence="5" id="KW-0547">Nucleotide-binding</keyword>
<proteinExistence type="inferred from homology"/>
<evidence type="ECO:0000256" key="6">
    <source>
        <dbReference type="ARBA" id="ARBA00022763"/>
    </source>
</evidence>
<evidence type="ECO:0000256" key="10">
    <source>
        <dbReference type="ARBA" id="ARBA00022840"/>
    </source>
</evidence>
<dbReference type="Gene3D" id="1.10.10.10">
    <property type="entry name" value="Winged helix-like DNA-binding domain superfamily/Winged helix DNA-binding domain"/>
    <property type="match status" value="1"/>
</dbReference>
<evidence type="ECO:0000256" key="1">
    <source>
        <dbReference type="ARBA" id="ARBA00001946"/>
    </source>
</evidence>
<dbReference type="CDD" id="cd18794">
    <property type="entry name" value="SF2_C_RecQ"/>
    <property type="match status" value="1"/>
</dbReference>
<dbReference type="Pfam" id="PF00570">
    <property type="entry name" value="HRDC"/>
    <property type="match status" value="1"/>
</dbReference>
<dbReference type="Proteomes" id="UP001071230">
    <property type="component" value="Unassembled WGS sequence"/>
</dbReference>
<dbReference type="PANTHER" id="PTHR13710:SF105">
    <property type="entry name" value="ATP-DEPENDENT DNA HELICASE Q1"/>
    <property type="match status" value="1"/>
</dbReference>
<evidence type="ECO:0000256" key="8">
    <source>
        <dbReference type="ARBA" id="ARBA00022806"/>
    </source>
</evidence>
<keyword evidence="8 20" id="KW-0347">Helicase</keyword>
<dbReference type="Pfam" id="PF16124">
    <property type="entry name" value="RecQ_Zn_bind"/>
    <property type="match status" value="1"/>
</dbReference>
<dbReference type="PANTHER" id="PTHR13710">
    <property type="entry name" value="DNA HELICASE RECQ FAMILY MEMBER"/>
    <property type="match status" value="1"/>
</dbReference>
<dbReference type="InterPro" id="IPR006293">
    <property type="entry name" value="DNA_helicase_ATP-dep_RecQ_bac"/>
</dbReference>
<dbReference type="GO" id="GO:0005737">
    <property type="term" value="C:cytoplasm"/>
    <property type="evidence" value="ECO:0007669"/>
    <property type="project" value="TreeGrafter"/>
</dbReference>
<comment type="catalytic activity">
    <reaction evidence="15">
        <text>Couples ATP hydrolysis with the unwinding of duplex DNA by translocating in the 3'-5' direction.</text>
        <dbReference type="EC" id="5.6.2.4"/>
    </reaction>
</comment>
<evidence type="ECO:0000313" key="20">
    <source>
        <dbReference type="EMBL" id="CAA7600635.1"/>
    </source>
</evidence>
<dbReference type="RefSeq" id="WP_240984283.1">
    <property type="nucleotide sequence ID" value="NZ_CDGJ01000132.1"/>
</dbReference>
<evidence type="ECO:0000256" key="3">
    <source>
        <dbReference type="ARBA" id="ARBA00005446"/>
    </source>
</evidence>
<evidence type="ECO:0000256" key="2">
    <source>
        <dbReference type="ARBA" id="ARBA00001947"/>
    </source>
</evidence>
<feature type="domain" description="HRDC" evidence="17">
    <location>
        <begin position="515"/>
        <end position="595"/>
    </location>
</feature>
<dbReference type="SMART" id="SM00490">
    <property type="entry name" value="HELICc"/>
    <property type="match status" value="1"/>
</dbReference>
<dbReference type="SMART" id="SM00341">
    <property type="entry name" value="HRDC"/>
    <property type="match status" value="1"/>
</dbReference>
<dbReference type="GO" id="GO:0003677">
    <property type="term" value="F:DNA binding"/>
    <property type="evidence" value="ECO:0007669"/>
    <property type="project" value="UniProtKB-KW"/>
</dbReference>
<dbReference type="Gene3D" id="3.40.50.300">
    <property type="entry name" value="P-loop containing nucleotide triphosphate hydrolases"/>
    <property type="match status" value="2"/>
</dbReference>
<evidence type="ECO:0000256" key="7">
    <source>
        <dbReference type="ARBA" id="ARBA00022801"/>
    </source>
</evidence>
<dbReference type="InterPro" id="IPR036390">
    <property type="entry name" value="WH_DNA-bd_sf"/>
</dbReference>
<dbReference type="SUPFAM" id="SSF52540">
    <property type="entry name" value="P-loop containing nucleoside triphosphate hydrolases"/>
    <property type="match status" value="1"/>
</dbReference>
<dbReference type="EMBL" id="LR746496">
    <property type="protein sequence ID" value="CAA7600635.1"/>
    <property type="molecule type" value="Genomic_DNA"/>
</dbReference>
<dbReference type="EMBL" id="CDGJ01000132">
    <property type="protein sequence ID" value="CEJ09416.1"/>
    <property type="molecule type" value="Genomic_DNA"/>
</dbReference>
<dbReference type="InterPro" id="IPR036388">
    <property type="entry name" value="WH-like_DNA-bd_sf"/>
</dbReference>
<keyword evidence="7 21" id="KW-0378">Hydrolase</keyword>
<dbReference type="PROSITE" id="PS50967">
    <property type="entry name" value="HRDC"/>
    <property type="match status" value="1"/>
</dbReference>
<protein>
    <recommendedName>
        <fullName evidence="16">DNA helicase RecQ</fullName>
        <ecNumber evidence="16">5.6.2.4</ecNumber>
    </recommendedName>
</protein>
<dbReference type="GO" id="GO:0046872">
    <property type="term" value="F:metal ion binding"/>
    <property type="evidence" value="ECO:0007669"/>
    <property type="project" value="UniProtKB-KW"/>
</dbReference>
<dbReference type="InterPro" id="IPR014001">
    <property type="entry name" value="Helicase_ATP-bd"/>
</dbReference>
<dbReference type="KEGG" id="aacx:DEACI_1288"/>
<dbReference type="FunFam" id="3.40.50.300:FF:000296">
    <property type="entry name" value="ATP-dependent DNA helicase RecQ"/>
    <property type="match status" value="1"/>
</dbReference>
<dbReference type="InterPro" id="IPR001650">
    <property type="entry name" value="Helicase_C-like"/>
</dbReference>
<dbReference type="InterPro" id="IPR032284">
    <property type="entry name" value="RecQ_Zn-bd"/>
</dbReference>
<dbReference type="Gene3D" id="1.10.150.80">
    <property type="entry name" value="HRDC domain"/>
    <property type="match status" value="1"/>
</dbReference>
<accession>A0A8S0Y2C7</accession>
<dbReference type="GO" id="GO:0030894">
    <property type="term" value="C:replisome"/>
    <property type="evidence" value="ECO:0007669"/>
    <property type="project" value="TreeGrafter"/>
</dbReference>
<evidence type="ECO:0000256" key="11">
    <source>
        <dbReference type="ARBA" id="ARBA00023125"/>
    </source>
</evidence>
<dbReference type="GO" id="GO:0006281">
    <property type="term" value="P:DNA repair"/>
    <property type="evidence" value="ECO:0007669"/>
    <property type="project" value="UniProtKB-KW"/>
</dbReference>
<evidence type="ECO:0000313" key="21">
    <source>
        <dbReference type="EMBL" id="CEJ09416.1"/>
    </source>
</evidence>
<dbReference type="CDD" id="cd17920">
    <property type="entry name" value="DEXHc_RecQ"/>
    <property type="match status" value="1"/>
</dbReference>
<dbReference type="InterPro" id="IPR018982">
    <property type="entry name" value="RQC_domain"/>
</dbReference>
<evidence type="ECO:0000259" key="19">
    <source>
        <dbReference type="PROSITE" id="PS51194"/>
    </source>
</evidence>
<evidence type="ECO:0000256" key="12">
    <source>
        <dbReference type="ARBA" id="ARBA00023172"/>
    </source>
</evidence>
<dbReference type="GO" id="GO:0005524">
    <property type="term" value="F:ATP binding"/>
    <property type="evidence" value="ECO:0007669"/>
    <property type="project" value="UniProtKB-KW"/>
</dbReference>
<evidence type="ECO:0000256" key="15">
    <source>
        <dbReference type="ARBA" id="ARBA00034617"/>
    </source>
</evidence>
<dbReference type="SUPFAM" id="SSF47819">
    <property type="entry name" value="HRDC-like"/>
    <property type="match status" value="1"/>
</dbReference>
<keyword evidence="13" id="KW-0234">DNA repair</keyword>
<evidence type="ECO:0000256" key="13">
    <source>
        <dbReference type="ARBA" id="ARBA00023204"/>
    </source>
</evidence>
<dbReference type="GO" id="GO:0016787">
    <property type="term" value="F:hydrolase activity"/>
    <property type="evidence" value="ECO:0007669"/>
    <property type="project" value="UniProtKB-KW"/>
</dbReference>
<dbReference type="InterPro" id="IPR044876">
    <property type="entry name" value="HRDC_dom_sf"/>
</dbReference>